<keyword evidence="1" id="KW-0813">Transport</keyword>
<dbReference type="CDD" id="cd03230">
    <property type="entry name" value="ABC_DR_subfamily_A"/>
    <property type="match status" value="1"/>
</dbReference>
<dbReference type="Proteomes" id="UP001597510">
    <property type="component" value="Unassembled WGS sequence"/>
</dbReference>
<dbReference type="PROSITE" id="PS50893">
    <property type="entry name" value="ABC_TRANSPORTER_2"/>
    <property type="match status" value="1"/>
</dbReference>
<keyword evidence="2" id="KW-0547">Nucleotide-binding</keyword>
<proteinExistence type="predicted"/>
<accession>A0ABW5J2N1</accession>
<dbReference type="InterPro" id="IPR027417">
    <property type="entry name" value="P-loop_NTPase"/>
</dbReference>
<dbReference type="InterPro" id="IPR003439">
    <property type="entry name" value="ABC_transporter-like_ATP-bd"/>
</dbReference>
<feature type="domain" description="ABC transporter" evidence="4">
    <location>
        <begin position="2"/>
        <end position="227"/>
    </location>
</feature>
<keyword evidence="6" id="KW-1185">Reference proteome</keyword>
<evidence type="ECO:0000256" key="1">
    <source>
        <dbReference type="ARBA" id="ARBA00022448"/>
    </source>
</evidence>
<evidence type="ECO:0000256" key="3">
    <source>
        <dbReference type="ARBA" id="ARBA00022840"/>
    </source>
</evidence>
<reference evidence="6" key="1">
    <citation type="journal article" date="2019" name="Int. J. Syst. Evol. Microbiol.">
        <title>The Global Catalogue of Microorganisms (GCM) 10K type strain sequencing project: providing services to taxonomists for standard genome sequencing and annotation.</title>
        <authorList>
            <consortium name="The Broad Institute Genomics Platform"/>
            <consortium name="The Broad Institute Genome Sequencing Center for Infectious Disease"/>
            <person name="Wu L."/>
            <person name="Ma J."/>
        </authorList>
    </citation>
    <scope>NUCLEOTIDE SEQUENCE [LARGE SCALE GENOMIC DNA]</scope>
    <source>
        <strain evidence="6">KCTC 52344</strain>
    </source>
</reference>
<evidence type="ECO:0000313" key="6">
    <source>
        <dbReference type="Proteomes" id="UP001597510"/>
    </source>
</evidence>
<evidence type="ECO:0000256" key="2">
    <source>
        <dbReference type="ARBA" id="ARBA00022741"/>
    </source>
</evidence>
<evidence type="ECO:0000313" key="5">
    <source>
        <dbReference type="EMBL" id="MFD2520256.1"/>
    </source>
</evidence>
<evidence type="ECO:0000259" key="4">
    <source>
        <dbReference type="PROSITE" id="PS50893"/>
    </source>
</evidence>
<sequence>MLNIQNLSFGYTRRKPIFENLSLTLKQGNIYGLLGKNGAGKSSLLRLIGGLLFPTEGSCQFNGIATRTRSVAVLQNIYFLPEEFHTPDISIAEFVNINSPFYPKFNHEQFANYLKEFQLSATDKLSKLSYGQKKKVLIGFGLATNVQLLILDEPTNGLDIPSKSQFRKLIASSFTDEQTIIISTHQVRDLDGLIDNIIILDESTILLNNSIEEIGERLSFKLLAGSDSHHEAIYTEQTLKGTMAVMPNHTQESTKVDLELLFNAVIHNRELLKEIFYPKSFNTQHA</sequence>
<dbReference type="PANTHER" id="PTHR42939:SF1">
    <property type="entry name" value="ABC TRANSPORTER ATP-BINDING PROTEIN ALBC-RELATED"/>
    <property type="match status" value="1"/>
</dbReference>
<dbReference type="InterPro" id="IPR003593">
    <property type="entry name" value="AAA+_ATPase"/>
</dbReference>
<keyword evidence="3 5" id="KW-0067">ATP-binding</keyword>
<organism evidence="5 6">
    <name type="scientific">Emticicia soli</name>
    <dbReference type="NCBI Taxonomy" id="2027878"/>
    <lineage>
        <taxon>Bacteria</taxon>
        <taxon>Pseudomonadati</taxon>
        <taxon>Bacteroidota</taxon>
        <taxon>Cytophagia</taxon>
        <taxon>Cytophagales</taxon>
        <taxon>Leadbetterellaceae</taxon>
        <taxon>Emticicia</taxon>
    </lineage>
</organism>
<dbReference type="Pfam" id="PF00005">
    <property type="entry name" value="ABC_tran"/>
    <property type="match status" value="1"/>
</dbReference>
<name>A0ABW5J2N1_9BACT</name>
<dbReference type="RefSeq" id="WP_340235668.1">
    <property type="nucleotide sequence ID" value="NZ_JBBEWC010000004.1"/>
</dbReference>
<comment type="caution">
    <text evidence="5">The sequence shown here is derived from an EMBL/GenBank/DDBJ whole genome shotgun (WGS) entry which is preliminary data.</text>
</comment>
<dbReference type="PANTHER" id="PTHR42939">
    <property type="entry name" value="ABC TRANSPORTER ATP-BINDING PROTEIN ALBC-RELATED"/>
    <property type="match status" value="1"/>
</dbReference>
<dbReference type="Gene3D" id="3.40.50.300">
    <property type="entry name" value="P-loop containing nucleotide triphosphate hydrolases"/>
    <property type="match status" value="1"/>
</dbReference>
<dbReference type="EMBL" id="JBHULC010000004">
    <property type="protein sequence ID" value="MFD2520256.1"/>
    <property type="molecule type" value="Genomic_DNA"/>
</dbReference>
<gene>
    <name evidence="5" type="ORF">ACFSR2_05125</name>
</gene>
<protein>
    <submittedName>
        <fullName evidence="5">ATP-binding cassette domain-containing protein</fullName>
    </submittedName>
</protein>
<dbReference type="SUPFAM" id="SSF52540">
    <property type="entry name" value="P-loop containing nucleoside triphosphate hydrolases"/>
    <property type="match status" value="1"/>
</dbReference>
<dbReference type="InterPro" id="IPR051782">
    <property type="entry name" value="ABC_Transporter_VariousFunc"/>
</dbReference>
<dbReference type="GO" id="GO:0005524">
    <property type="term" value="F:ATP binding"/>
    <property type="evidence" value="ECO:0007669"/>
    <property type="project" value="UniProtKB-KW"/>
</dbReference>
<dbReference type="SMART" id="SM00382">
    <property type="entry name" value="AAA"/>
    <property type="match status" value="1"/>
</dbReference>